<name>A0A9D4H589_DREPO</name>
<organism evidence="1 2">
    <name type="scientific">Dreissena polymorpha</name>
    <name type="common">Zebra mussel</name>
    <name type="synonym">Mytilus polymorpha</name>
    <dbReference type="NCBI Taxonomy" id="45954"/>
    <lineage>
        <taxon>Eukaryota</taxon>
        <taxon>Metazoa</taxon>
        <taxon>Spiralia</taxon>
        <taxon>Lophotrochozoa</taxon>
        <taxon>Mollusca</taxon>
        <taxon>Bivalvia</taxon>
        <taxon>Autobranchia</taxon>
        <taxon>Heteroconchia</taxon>
        <taxon>Euheterodonta</taxon>
        <taxon>Imparidentia</taxon>
        <taxon>Neoheterodontei</taxon>
        <taxon>Myida</taxon>
        <taxon>Dreissenoidea</taxon>
        <taxon>Dreissenidae</taxon>
        <taxon>Dreissena</taxon>
    </lineage>
</organism>
<dbReference type="Proteomes" id="UP000828390">
    <property type="component" value="Unassembled WGS sequence"/>
</dbReference>
<comment type="caution">
    <text evidence="1">The sequence shown here is derived from an EMBL/GenBank/DDBJ whole genome shotgun (WGS) entry which is preliminary data.</text>
</comment>
<keyword evidence="2" id="KW-1185">Reference proteome</keyword>
<sequence length="89" mass="9774">MCVGWLGFPGNTLRLQGWRLYQWVRLPIQTQTQLSVVVMRRYVRTVSVSGGSTAVTVRGTVQMVRMSHQTATTTCVSPMSSSVPQGSVS</sequence>
<proteinExistence type="predicted"/>
<evidence type="ECO:0000313" key="1">
    <source>
        <dbReference type="EMBL" id="KAH3827231.1"/>
    </source>
</evidence>
<dbReference type="EMBL" id="JAIWYP010000005">
    <property type="protein sequence ID" value="KAH3827231.1"/>
    <property type="molecule type" value="Genomic_DNA"/>
</dbReference>
<gene>
    <name evidence="1" type="ORF">DPMN_129161</name>
</gene>
<dbReference type="AlphaFoldDB" id="A0A9D4H589"/>
<accession>A0A9D4H589</accession>
<protein>
    <submittedName>
        <fullName evidence="1">Uncharacterized protein</fullName>
    </submittedName>
</protein>
<evidence type="ECO:0000313" key="2">
    <source>
        <dbReference type="Proteomes" id="UP000828390"/>
    </source>
</evidence>
<reference evidence="1" key="1">
    <citation type="journal article" date="2019" name="bioRxiv">
        <title>The Genome of the Zebra Mussel, Dreissena polymorpha: A Resource for Invasive Species Research.</title>
        <authorList>
            <person name="McCartney M.A."/>
            <person name="Auch B."/>
            <person name="Kono T."/>
            <person name="Mallez S."/>
            <person name="Zhang Y."/>
            <person name="Obille A."/>
            <person name="Becker A."/>
            <person name="Abrahante J.E."/>
            <person name="Garbe J."/>
            <person name="Badalamenti J.P."/>
            <person name="Herman A."/>
            <person name="Mangelson H."/>
            <person name="Liachko I."/>
            <person name="Sullivan S."/>
            <person name="Sone E.D."/>
            <person name="Koren S."/>
            <person name="Silverstein K.A.T."/>
            <person name="Beckman K.B."/>
            <person name="Gohl D.M."/>
        </authorList>
    </citation>
    <scope>NUCLEOTIDE SEQUENCE</scope>
    <source>
        <strain evidence="1">Duluth1</strain>
        <tissue evidence="1">Whole animal</tissue>
    </source>
</reference>
<reference evidence="1" key="2">
    <citation type="submission" date="2020-11" db="EMBL/GenBank/DDBJ databases">
        <authorList>
            <person name="McCartney M.A."/>
            <person name="Auch B."/>
            <person name="Kono T."/>
            <person name="Mallez S."/>
            <person name="Becker A."/>
            <person name="Gohl D.M."/>
            <person name="Silverstein K.A.T."/>
            <person name="Koren S."/>
            <person name="Bechman K.B."/>
            <person name="Herman A."/>
            <person name="Abrahante J.E."/>
            <person name="Garbe J."/>
        </authorList>
    </citation>
    <scope>NUCLEOTIDE SEQUENCE</scope>
    <source>
        <strain evidence="1">Duluth1</strain>
        <tissue evidence="1">Whole animal</tissue>
    </source>
</reference>